<evidence type="ECO:0000256" key="4">
    <source>
        <dbReference type="ARBA" id="ARBA00011738"/>
    </source>
</evidence>
<evidence type="ECO:0000256" key="9">
    <source>
        <dbReference type="ARBA" id="ARBA00023002"/>
    </source>
</evidence>
<dbReference type="EMBL" id="JACGCM010002327">
    <property type="protein sequence ID" value="KAF6141382.1"/>
    <property type="molecule type" value="Genomic_DNA"/>
</dbReference>
<dbReference type="EC" id="1.1.1.1" evidence="5"/>
<dbReference type="Proteomes" id="UP000541444">
    <property type="component" value="Unassembled WGS sequence"/>
</dbReference>
<evidence type="ECO:0000256" key="11">
    <source>
        <dbReference type="ARBA" id="ARBA00049164"/>
    </source>
</evidence>
<keyword evidence="6" id="KW-0963">Cytoplasm</keyword>
<dbReference type="PANTHER" id="PTHR43880:SF9">
    <property type="entry name" value="ALCOHOL DEHYDROGENASE 1"/>
    <property type="match status" value="1"/>
</dbReference>
<dbReference type="SUPFAM" id="SSF50129">
    <property type="entry name" value="GroES-like"/>
    <property type="match status" value="1"/>
</dbReference>
<organism evidence="13 14">
    <name type="scientific">Kingdonia uniflora</name>
    <dbReference type="NCBI Taxonomy" id="39325"/>
    <lineage>
        <taxon>Eukaryota</taxon>
        <taxon>Viridiplantae</taxon>
        <taxon>Streptophyta</taxon>
        <taxon>Embryophyta</taxon>
        <taxon>Tracheophyta</taxon>
        <taxon>Spermatophyta</taxon>
        <taxon>Magnoliopsida</taxon>
        <taxon>Ranunculales</taxon>
        <taxon>Circaeasteraceae</taxon>
        <taxon>Kingdonia</taxon>
    </lineage>
</organism>
<evidence type="ECO:0000313" key="13">
    <source>
        <dbReference type="EMBL" id="KAF6141382.1"/>
    </source>
</evidence>
<evidence type="ECO:0000256" key="12">
    <source>
        <dbReference type="ARBA" id="ARBA00049243"/>
    </source>
</evidence>
<dbReference type="Gene3D" id="3.90.180.10">
    <property type="entry name" value="Medium-chain alcohol dehydrogenases, catalytic domain"/>
    <property type="match status" value="1"/>
</dbReference>
<comment type="caution">
    <text evidence="13">The sequence shown here is derived from an EMBL/GenBank/DDBJ whole genome shotgun (WGS) entry which is preliminary data.</text>
</comment>
<evidence type="ECO:0000256" key="8">
    <source>
        <dbReference type="ARBA" id="ARBA00022833"/>
    </source>
</evidence>
<dbReference type="GO" id="GO:0046294">
    <property type="term" value="P:formaldehyde catabolic process"/>
    <property type="evidence" value="ECO:0007669"/>
    <property type="project" value="TreeGrafter"/>
</dbReference>
<comment type="catalytic activity">
    <reaction evidence="12">
        <text>a primary alcohol + NAD(+) = an aldehyde + NADH + H(+)</text>
        <dbReference type="Rhea" id="RHEA:10736"/>
        <dbReference type="ChEBI" id="CHEBI:15378"/>
        <dbReference type="ChEBI" id="CHEBI:15734"/>
        <dbReference type="ChEBI" id="CHEBI:17478"/>
        <dbReference type="ChEBI" id="CHEBI:57540"/>
        <dbReference type="ChEBI" id="CHEBI:57945"/>
        <dbReference type="EC" id="1.1.1.1"/>
    </reaction>
</comment>
<name>A0A7J7LFM9_9MAGN</name>
<dbReference type="OrthoDB" id="417550at2759"/>
<evidence type="ECO:0000256" key="3">
    <source>
        <dbReference type="ARBA" id="ARBA00008072"/>
    </source>
</evidence>
<evidence type="ECO:0000256" key="1">
    <source>
        <dbReference type="ARBA" id="ARBA00001947"/>
    </source>
</evidence>
<evidence type="ECO:0000256" key="2">
    <source>
        <dbReference type="ARBA" id="ARBA00004496"/>
    </source>
</evidence>
<comment type="subunit">
    <text evidence="4">Homodimer.</text>
</comment>
<keyword evidence="9" id="KW-0560">Oxidoreductase</keyword>
<sequence length="225" mass="24687">MKYYQQFRKCEIKAEVDENLTDANDRWAKIICERKQGKLSNFTYTMGDLGGNSSFSVGCVRLSDGKSRFSIKGKPIHHFVRTSAFSEYTVVHVGCLAKINPATPLDKVCVLSCGISTGSTVAVYRLGVVGLAAAEGARVSGASRIIGVDLHANRLEGGHEIAWTADSEEAEAISVIRGMEAGQRSFKWKSSLLMQSHSPRSTRRLISCFKEKVFNASLTWMDNNG</sequence>
<comment type="catalytic activity">
    <reaction evidence="11">
        <text>a secondary alcohol + NAD(+) = a ketone + NADH + H(+)</text>
        <dbReference type="Rhea" id="RHEA:10740"/>
        <dbReference type="ChEBI" id="CHEBI:15378"/>
        <dbReference type="ChEBI" id="CHEBI:17087"/>
        <dbReference type="ChEBI" id="CHEBI:35681"/>
        <dbReference type="ChEBI" id="CHEBI:57540"/>
        <dbReference type="ChEBI" id="CHEBI:57945"/>
        <dbReference type="EC" id="1.1.1.1"/>
    </reaction>
</comment>
<evidence type="ECO:0000256" key="6">
    <source>
        <dbReference type="ARBA" id="ARBA00022490"/>
    </source>
</evidence>
<dbReference type="Gene3D" id="3.40.50.720">
    <property type="entry name" value="NAD(P)-binding Rossmann-like Domain"/>
    <property type="match status" value="1"/>
</dbReference>
<proteinExistence type="inferred from homology"/>
<dbReference type="InterPro" id="IPR011032">
    <property type="entry name" value="GroES-like_sf"/>
</dbReference>
<gene>
    <name evidence="13" type="ORF">GIB67_021198</name>
</gene>
<reference evidence="13 14" key="1">
    <citation type="journal article" date="2020" name="IScience">
        <title>Genome Sequencing of the Endangered Kingdonia uniflora (Circaeasteraceae, Ranunculales) Reveals Potential Mechanisms of Evolutionary Specialization.</title>
        <authorList>
            <person name="Sun Y."/>
            <person name="Deng T."/>
            <person name="Zhang A."/>
            <person name="Moore M.J."/>
            <person name="Landis J.B."/>
            <person name="Lin N."/>
            <person name="Zhang H."/>
            <person name="Zhang X."/>
            <person name="Huang J."/>
            <person name="Zhang X."/>
            <person name="Sun H."/>
            <person name="Wang H."/>
        </authorList>
    </citation>
    <scope>NUCLEOTIDE SEQUENCE [LARGE SCALE GENOMIC DNA]</scope>
    <source>
        <strain evidence="13">TB1705</strain>
        <tissue evidence="13">Leaf</tissue>
    </source>
</reference>
<dbReference type="PANTHER" id="PTHR43880">
    <property type="entry name" value="ALCOHOL DEHYDROGENASE"/>
    <property type="match status" value="1"/>
</dbReference>
<dbReference type="SUPFAM" id="SSF51735">
    <property type="entry name" value="NAD(P)-binding Rossmann-fold domains"/>
    <property type="match status" value="1"/>
</dbReference>
<evidence type="ECO:0000256" key="10">
    <source>
        <dbReference type="ARBA" id="ARBA00023027"/>
    </source>
</evidence>
<dbReference type="GO" id="GO:0005829">
    <property type="term" value="C:cytosol"/>
    <property type="evidence" value="ECO:0007669"/>
    <property type="project" value="TreeGrafter"/>
</dbReference>
<comment type="cofactor">
    <cofactor evidence="1">
        <name>Zn(2+)</name>
        <dbReference type="ChEBI" id="CHEBI:29105"/>
    </cofactor>
</comment>
<evidence type="ECO:0000256" key="7">
    <source>
        <dbReference type="ARBA" id="ARBA00022723"/>
    </source>
</evidence>
<accession>A0A7J7LFM9</accession>
<dbReference type="GO" id="GO:0008270">
    <property type="term" value="F:zinc ion binding"/>
    <property type="evidence" value="ECO:0007669"/>
    <property type="project" value="TreeGrafter"/>
</dbReference>
<comment type="subcellular location">
    <subcellularLocation>
        <location evidence="2">Cytoplasm</location>
    </subcellularLocation>
</comment>
<dbReference type="AlphaFoldDB" id="A0A7J7LFM9"/>
<evidence type="ECO:0000313" key="14">
    <source>
        <dbReference type="Proteomes" id="UP000541444"/>
    </source>
</evidence>
<keyword evidence="8" id="KW-0862">Zinc</keyword>
<dbReference type="GO" id="GO:0051903">
    <property type="term" value="F:S-(hydroxymethyl)glutathione dehydrogenase [NAD(P)+] activity"/>
    <property type="evidence" value="ECO:0007669"/>
    <property type="project" value="TreeGrafter"/>
</dbReference>
<protein>
    <recommendedName>
        <fullName evidence="5">alcohol dehydrogenase</fullName>
        <ecNumber evidence="5">1.1.1.1</ecNumber>
    </recommendedName>
</protein>
<keyword evidence="7" id="KW-0479">Metal-binding</keyword>
<keyword evidence="10" id="KW-0520">NAD</keyword>
<evidence type="ECO:0000256" key="5">
    <source>
        <dbReference type="ARBA" id="ARBA00013190"/>
    </source>
</evidence>
<keyword evidence="14" id="KW-1185">Reference proteome</keyword>
<dbReference type="InterPro" id="IPR036291">
    <property type="entry name" value="NAD(P)-bd_dom_sf"/>
</dbReference>
<dbReference type="GO" id="GO:0004022">
    <property type="term" value="F:alcohol dehydrogenase (NAD+) activity"/>
    <property type="evidence" value="ECO:0007669"/>
    <property type="project" value="UniProtKB-EC"/>
</dbReference>
<comment type="similarity">
    <text evidence="3">Belongs to the zinc-containing alcohol dehydrogenase family.</text>
</comment>